<protein>
    <submittedName>
        <fullName evidence="2">Uncharacterized protein</fullName>
    </submittedName>
</protein>
<dbReference type="AlphaFoldDB" id="A0AAE3MDV0"/>
<organism evidence="2 3">
    <name type="scientific">Plebeiibacterium marinum</name>
    <dbReference type="NCBI Taxonomy" id="2992111"/>
    <lineage>
        <taxon>Bacteria</taxon>
        <taxon>Pseudomonadati</taxon>
        <taxon>Bacteroidota</taxon>
        <taxon>Bacteroidia</taxon>
        <taxon>Marinilabiliales</taxon>
        <taxon>Marinilabiliaceae</taxon>
        <taxon>Plebeiibacterium</taxon>
    </lineage>
</organism>
<keyword evidence="3" id="KW-1185">Reference proteome</keyword>
<dbReference type="RefSeq" id="WP_301198496.1">
    <property type="nucleotide sequence ID" value="NZ_JAPDPI010000008.1"/>
</dbReference>
<gene>
    <name evidence="2" type="ORF">OM074_06160</name>
</gene>
<feature type="compositionally biased region" description="Polar residues" evidence="1">
    <location>
        <begin position="32"/>
        <end position="51"/>
    </location>
</feature>
<reference evidence="2" key="1">
    <citation type="submission" date="2022-10" db="EMBL/GenBank/DDBJ databases">
        <authorList>
            <person name="Yu W.X."/>
        </authorList>
    </citation>
    <scope>NUCLEOTIDE SEQUENCE</scope>
    <source>
        <strain evidence="2">D04</strain>
    </source>
</reference>
<sequence>MNSGGFTGLSGGFAKLSGHFTDLSGGCFRLSGSFSTTKTPRLNTISIRQDE</sequence>
<dbReference type="EMBL" id="JAPDPI010000008">
    <property type="protein sequence ID" value="MCW3805202.1"/>
    <property type="molecule type" value="Genomic_DNA"/>
</dbReference>
<accession>A0AAE3MDV0</accession>
<evidence type="ECO:0000256" key="1">
    <source>
        <dbReference type="SAM" id="MobiDB-lite"/>
    </source>
</evidence>
<comment type="caution">
    <text evidence="2">The sequence shown here is derived from an EMBL/GenBank/DDBJ whole genome shotgun (WGS) entry which is preliminary data.</text>
</comment>
<proteinExistence type="predicted"/>
<feature type="region of interest" description="Disordered" evidence="1">
    <location>
        <begin position="29"/>
        <end position="51"/>
    </location>
</feature>
<name>A0AAE3MDV0_9BACT</name>
<evidence type="ECO:0000313" key="3">
    <source>
        <dbReference type="Proteomes" id="UP001207408"/>
    </source>
</evidence>
<dbReference type="Proteomes" id="UP001207408">
    <property type="component" value="Unassembled WGS sequence"/>
</dbReference>
<evidence type="ECO:0000313" key="2">
    <source>
        <dbReference type="EMBL" id="MCW3805202.1"/>
    </source>
</evidence>